<accession>A0A8S5M5F9</accession>
<dbReference type="InterPro" id="IPR013324">
    <property type="entry name" value="RNA_pol_sigma_r3/r4-like"/>
</dbReference>
<reference evidence="1" key="1">
    <citation type="journal article" date="2021" name="Proc. Natl. Acad. Sci. U.S.A.">
        <title>A Catalog of Tens of Thousands of Viruses from Human Metagenomes Reveals Hidden Associations with Chronic Diseases.</title>
        <authorList>
            <person name="Tisza M.J."/>
            <person name="Buck C.B."/>
        </authorList>
    </citation>
    <scope>NUCLEOTIDE SEQUENCE</scope>
    <source>
        <strain evidence="1">Ctulf7</strain>
    </source>
</reference>
<sequence>MTSKEYLMQIRKLDTLILIKQEELVELRAKAEVGSIRYESDGSSPTRDTGKQERAYLNIIALKDEIEEETQLYYQKRKEILKTLEKLNDAHEISLLYKRYFEFKKWEDIANEFKYTVRQVHNIHGRALQHLKHFI</sequence>
<dbReference type="Gene3D" id="1.20.140.160">
    <property type="match status" value="1"/>
</dbReference>
<dbReference type="EMBL" id="BK014825">
    <property type="protein sequence ID" value="DAD77444.1"/>
    <property type="molecule type" value="Genomic_DNA"/>
</dbReference>
<dbReference type="Pfam" id="PF07374">
    <property type="entry name" value="DUF1492"/>
    <property type="match status" value="1"/>
</dbReference>
<evidence type="ECO:0008006" key="2">
    <source>
        <dbReference type="Google" id="ProtNLM"/>
    </source>
</evidence>
<name>A0A8S5M5F9_9CAUD</name>
<organism evidence="1">
    <name type="scientific">Siphoviridae sp. ctulf7</name>
    <dbReference type="NCBI Taxonomy" id="2826505"/>
    <lineage>
        <taxon>Viruses</taxon>
        <taxon>Duplodnaviria</taxon>
        <taxon>Heunggongvirae</taxon>
        <taxon>Uroviricota</taxon>
        <taxon>Caudoviricetes</taxon>
    </lineage>
</organism>
<dbReference type="InterPro" id="IPR010861">
    <property type="entry name" value="DUF1492"/>
</dbReference>
<dbReference type="SUPFAM" id="SSF88659">
    <property type="entry name" value="Sigma3 and sigma4 domains of RNA polymerase sigma factors"/>
    <property type="match status" value="1"/>
</dbReference>
<protein>
    <recommendedName>
        <fullName evidence="2">DUF1492 domain-containing protein</fullName>
    </recommendedName>
</protein>
<evidence type="ECO:0000313" key="1">
    <source>
        <dbReference type="EMBL" id="DAD77444.1"/>
    </source>
</evidence>
<proteinExistence type="predicted"/>